<dbReference type="InterPro" id="IPR001455">
    <property type="entry name" value="TusA-like"/>
</dbReference>
<dbReference type="PROSITE" id="PS01148">
    <property type="entry name" value="UPF0033"/>
    <property type="match status" value="1"/>
</dbReference>
<keyword evidence="4" id="KW-1185">Reference proteome</keyword>
<evidence type="ECO:0000259" key="2">
    <source>
        <dbReference type="PROSITE" id="PS01148"/>
    </source>
</evidence>
<evidence type="ECO:0000256" key="1">
    <source>
        <dbReference type="ARBA" id="ARBA00008984"/>
    </source>
</evidence>
<dbReference type="GO" id="GO:0016740">
    <property type="term" value="F:transferase activity"/>
    <property type="evidence" value="ECO:0007669"/>
    <property type="project" value="UniProtKB-KW"/>
</dbReference>
<dbReference type="STRING" id="1156395.DBT_0018"/>
<keyword evidence="3" id="KW-0808">Transferase</keyword>
<gene>
    <name evidence="3" type="ORF">DBT_0018</name>
</gene>
<reference evidence="3 4" key="1">
    <citation type="submission" date="2016-06" db="EMBL/GenBank/DDBJ databases">
        <title>Respiratory ammonification of nitrate coupled to the oxidation of elemental sulfur in deep-sea autotrophic thermophilic bacteria.</title>
        <authorList>
            <person name="Slobodkina G.B."/>
            <person name="Mardanov A.V."/>
            <person name="Ravin N.V."/>
            <person name="Frolova A.A."/>
            <person name="Viryasiv M.B."/>
            <person name="Chernyh N.A."/>
            <person name="Bonch-Osmolovskaya E.A."/>
            <person name="Slobodkin A.I."/>
        </authorList>
    </citation>
    <scope>NUCLEOTIDE SEQUENCE [LARGE SCALE GENOMIC DNA]</scope>
    <source>
        <strain evidence="3 4">S69</strain>
    </source>
</reference>
<dbReference type="RefSeq" id="WP_067615219.1">
    <property type="nucleotide sequence ID" value="NZ_MAGO01000001.1"/>
</dbReference>
<dbReference type="InterPro" id="IPR036868">
    <property type="entry name" value="TusA-like_sf"/>
</dbReference>
<dbReference type="Pfam" id="PF01206">
    <property type="entry name" value="TusA"/>
    <property type="match status" value="1"/>
</dbReference>
<dbReference type="PATRIC" id="fig|1156395.6.peg.17"/>
<protein>
    <submittedName>
        <fullName evidence="3">Sulfurtransferase TusA</fullName>
    </submittedName>
</protein>
<dbReference type="Gene3D" id="3.30.110.40">
    <property type="entry name" value="TusA-like domain"/>
    <property type="match status" value="1"/>
</dbReference>
<dbReference type="PANTHER" id="PTHR33279:SF6">
    <property type="entry name" value="SULFUR CARRIER PROTEIN YEDF-RELATED"/>
    <property type="match status" value="1"/>
</dbReference>
<feature type="domain" description="UPF0033" evidence="2">
    <location>
        <begin position="17"/>
        <end position="41"/>
    </location>
</feature>
<dbReference type="EMBL" id="MAGO01000001">
    <property type="protein sequence ID" value="OCC16201.1"/>
    <property type="molecule type" value="Genomic_DNA"/>
</dbReference>
<dbReference type="SUPFAM" id="SSF64307">
    <property type="entry name" value="SirA-like"/>
    <property type="match status" value="1"/>
</dbReference>
<comment type="similarity">
    <text evidence="1">Belongs to the sulfur carrier protein TusA family.</text>
</comment>
<organism evidence="3 4">
    <name type="scientific">Dissulfuribacter thermophilus</name>
    <dbReference type="NCBI Taxonomy" id="1156395"/>
    <lineage>
        <taxon>Bacteria</taxon>
        <taxon>Pseudomonadati</taxon>
        <taxon>Thermodesulfobacteriota</taxon>
        <taxon>Dissulfuribacteria</taxon>
        <taxon>Dissulfuribacterales</taxon>
        <taxon>Dissulfuribacteraceae</taxon>
        <taxon>Dissulfuribacter</taxon>
    </lineage>
</organism>
<dbReference type="OrthoDB" id="5325383at2"/>
<proteinExistence type="inferred from homology"/>
<name>A0A1B9F8V4_9BACT</name>
<dbReference type="AlphaFoldDB" id="A0A1B9F8V4"/>
<accession>A0A1B9F8V4</accession>
<dbReference type="Proteomes" id="UP000093080">
    <property type="component" value="Unassembled WGS sequence"/>
</dbReference>
<sequence length="85" mass="9513">MSDFKVAPDGLEVARTLDAKGLSCPMPLLRTKKEIEKINSGEILEVLGTDPGSRNDIPGWCARAGHEYLGEKEDDGFMRFYIRKK</sequence>
<dbReference type="CDD" id="cd00291">
    <property type="entry name" value="SirA_YedF_YeeD"/>
    <property type="match status" value="1"/>
</dbReference>
<evidence type="ECO:0000313" key="4">
    <source>
        <dbReference type="Proteomes" id="UP000093080"/>
    </source>
</evidence>
<evidence type="ECO:0000313" key="3">
    <source>
        <dbReference type="EMBL" id="OCC16201.1"/>
    </source>
</evidence>
<dbReference type="PANTHER" id="PTHR33279">
    <property type="entry name" value="SULFUR CARRIER PROTEIN YEDF-RELATED"/>
    <property type="match status" value="1"/>
</dbReference>
<comment type="caution">
    <text evidence="3">The sequence shown here is derived from an EMBL/GenBank/DDBJ whole genome shotgun (WGS) entry which is preliminary data.</text>
</comment>